<evidence type="ECO:0000313" key="9">
    <source>
        <dbReference type="EMBL" id="QLH12996.1"/>
    </source>
</evidence>
<feature type="transmembrane region" description="Helical" evidence="7">
    <location>
        <begin position="22"/>
        <end position="40"/>
    </location>
</feature>
<keyword evidence="2 7" id="KW-0813">Transport</keyword>
<proteinExistence type="inferred from homology"/>
<evidence type="ECO:0000256" key="5">
    <source>
        <dbReference type="ARBA" id="ARBA00022989"/>
    </source>
</evidence>
<dbReference type="InterPro" id="IPR055348">
    <property type="entry name" value="DctQ"/>
</dbReference>
<reference evidence="9 10" key="1">
    <citation type="submission" date="2020-07" db="EMBL/GenBank/DDBJ databases">
        <title>The complete genome of Paracoccus pantotrophus ACCC 10489.</title>
        <authorList>
            <person name="Si Y."/>
        </authorList>
    </citation>
    <scope>NUCLEOTIDE SEQUENCE [LARGE SCALE GENOMIC DNA]</scope>
    <source>
        <strain evidence="10">ACCC 10489</strain>
    </source>
</reference>
<dbReference type="GO" id="GO:0005886">
    <property type="term" value="C:plasma membrane"/>
    <property type="evidence" value="ECO:0007669"/>
    <property type="project" value="UniProtKB-SubCell"/>
</dbReference>
<comment type="function">
    <text evidence="7">Part of the tripartite ATP-independent periplasmic (TRAP) transport system.</text>
</comment>
<accession>A0A7H9BPH1</accession>
<feature type="domain" description="Tripartite ATP-independent periplasmic transporters DctQ component" evidence="8">
    <location>
        <begin position="2"/>
        <end position="122"/>
    </location>
</feature>
<organism evidence="9 10">
    <name type="scientific">Paracoccus pantotrophus</name>
    <name type="common">Thiosphaera pantotropha</name>
    <dbReference type="NCBI Taxonomy" id="82367"/>
    <lineage>
        <taxon>Bacteria</taxon>
        <taxon>Pseudomonadati</taxon>
        <taxon>Pseudomonadota</taxon>
        <taxon>Alphaproteobacteria</taxon>
        <taxon>Rhodobacterales</taxon>
        <taxon>Paracoccaceae</taxon>
        <taxon>Paracoccus</taxon>
    </lineage>
</organism>
<feature type="transmembrane region" description="Helical" evidence="7">
    <location>
        <begin position="111"/>
        <end position="133"/>
    </location>
</feature>
<comment type="subcellular location">
    <subcellularLocation>
        <location evidence="7">Cell inner membrane</location>
        <topology evidence="7">Multi-pass membrane protein</topology>
    </subcellularLocation>
    <subcellularLocation>
        <location evidence="1">Cell membrane</location>
        <topology evidence="1">Multi-pass membrane protein</topology>
    </subcellularLocation>
</comment>
<dbReference type="Pfam" id="PF04290">
    <property type="entry name" value="DctQ"/>
    <property type="match status" value="1"/>
</dbReference>
<comment type="subunit">
    <text evidence="7">The complex comprises the extracytoplasmic solute receptor protein and the two transmembrane proteins.</text>
</comment>
<dbReference type="AlphaFoldDB" id="A0A7H9BPH1"/>
<name>A0A7H9BPH1_PARPN</name>
<evidence type="ECO:0000256" key="6">
    <source>
        <dbReference type="ARBA" id="ARBA00023136"/>
    </source>
</evidence>
<evidence type="ECO:0000256" key="4">
    <source>
        <dbReference type="ARBA" id="ARBA00022692"/>
    </source>
</evidence>
<evidence type="ECO:0000313" key="10">
    <source>
        <dbReference type="Proteomes" id="UP000509322"/>
    </source>
</evidence>
<keyword evidence="6 7" id="KW-0472">Membrane</keyword>
<evidence type="ECO:0000256" key="1">
    <source>
        <dbReference type="ARBA" id="ARBA00004651"/>
    </source>
</evidence>
<comment type="similarity">
    <text evidence="7">Belongs to the TRAP transporter small permease family.</text>
</comment>
<keyword evidence="7" id="KW-0997">Cell inner membrane</keyword>
<dbReference type="EMBL" id="CP058689">
    <property type="protein sequence ID" value="QLH12996.1"/>
    <property type="molecule type" value="Genomic_DNA"/>
</dbReference>
<evidence type="ECO:0000256" key="2">
    <source>
        <dbReference type="ARBA" id="ARBA00022448"/>
    </source>
</evidence>
<keyword evidence="5 7" id="KW-1133">Transmembrane helix</keyword>
<dbReference type="RefSeq" id="WP_179921310.1">
    <property type="nucleotide sequence ID" value="NZ_CP058689.1"/>
</dbReference>
<evidence type="ECO:0000256" key="7">
    <source>
        <dbReference type="RuleBase" id="RU369079"/>
    </source>
</evidence>
<comment type="caution">
    <text evidence="7">Lacks conserved residue(s) required for the propagation of feature annotation.</text>
</comment>
<evidence type="ECO:0000259" key="8">
    <source>
        <dbReference type="Pfam" id="PF04290"/>
    </source>
</evidence>
<keyword evidence="4 7" id="KW-0812">Transmembrane</keyword>
<dbReference type="Proteomes" id="UP000509322">
    <property type="component" value="Chromosome 1"/>
</dbReference>
<dbReference type="GO" id="GO:0022857">
    <property type="term" value="F:transmembrane transporter activity"/>
    <property type="evidence" value="ECO:0007669"/>
    <property type="project" value="UniProtKB-UniRule"/>
</dbReference>
<evidence type="ECO:0000256" key="3">
    <source>
        <dbReference type="ARBA" id="ARBA00022475"/>
    </source>
</evidence>
<protein>
    <recommendedName>
        <fullName evidence="7">TRAP transporter small permease protein</fullName>
    </recommendedName>
</protein>
<keyword evidence="3" id="KW-1003">Cell membrane</keyword>
<sequence length="177" mass="19296">MIAIDVALRKLAGTTLGGAHEIAGFIFAVATAFAYPYVLLDRANIRIDVAYNFARPSIRAVLDVIAMIAIFAFVFMLTRSVYDLASASWASNRMSVGVARVPLWIPQGLWVLGYLLFAATAAFLTVHATVGLARRDWTLVNRVAGVPTIDEMIEEETHIEALQNDAGDAANARKDDR</sequence>
<feature type="transmembrane region" description="Helical" evidence="7">
    <location>
        <begin position="60"/>
        <end position="82"/>
    </location>
</feature>
<gene>
    <name evidence="9" type="ORF">HYQ43_01420</name>
</gene>